<comment type="caution">
    <text evidence="2">The sequence shown here is derived from an EMBL/GenBank/DDBJ whole genome shotgun (WGS) entry which is preliminary data.</text>
</comment>
<reference evidence="2 3" key="1">
    <citation type="submission" date="2019-06" db="EMBL/GenBank/DDBJ databases">
        <title>Draft genomes of female and male turbot (Scophthalmus maximus).</title>
        <authorList>
            <person name="Xu H."/>
            <person name="Xu X.-W."/>
            <person name="Shao C."/>
            <person name="Chen S."/>
        </authorList>
    </citation>
    <scope>NUCLEOTIDE SEQUENCE [LARGE SCALE GENOMIC DNA]</scope>
    <source>
        <strain evidence="2">Ysfricsl-2016a</strain>
        <tissue evidence="2">Blood</tissue>
    </source>
</reference>
<organism evidence="2 3">
    <name type="scientific">Scophthalmus maximus</name>
    <name type="common">Turbot</name>
    <name type="synonym">Psetta maxima</name>
    <dbReference type="NCBI Taxonomy" id="52904"/>
    <lineage>
        <taxon>Eukaryota</taxon>
        <taxon>Metazoa</taxon>
        <taxon>Chordata</taxon>
        <taxon>Craniata</taxon>
        <taxon>Vertebrata</taxon>
        <taxon>Euteleostomi</taxon>
        <taxon>Actinopterygii</taxon>
        <taxon>Neopterygii</taxon>
        <taxon>Teleostei</taxon>
        <taxon>Neoteleostei</taxon>
        <taxon>Acanthomorphata</taxon>
        <taxon>Carangaria</taxon>
        <taxon>Pleuronectiformes</taxon>
        <taxon>Pleuronectoidei</taxon>
        <taxon>Scophthalmidae</taxon>
        <taxon>Scophthalmus</taxon>
    </lineage>
</organism>
<dbReference type="Proteomes" id="UP000438429">
    <property type="component" value="Unassembled WGS sequence"/>
</dbReference>
<evidence type="ECO:0000313" key="3">
    <source>
        <dbReference type="Proteomes" id="UP000438429"/>
    </source>
</evidence>
<gene>
    <name evidence="2" type="ORF">F2P81_013687</name>
</gene>
<dbReference type="AlphaFoldDB" id="A0A6A4SRI0"/>
<proteinExistence type="predicted"/>
<name>A0A6A4SRI0_SCOMX</name>
<evidence type="ECO:0000313" key="2">
    <source>
        <dbReference type="EMBL" id="KAF0033621.1"/>
    </source>
</evidence>
<protein>
    <submittedName>
        <fullName evidence="2">Uncharacterized protein</fullName>
    </submittedName>
</protein>
<feature type="region of interest" description="Disordered" evidence="1">
    <location>
        <begin position="273"/>
        <end position="295"/>
    </location>
</feature>
<accession>A0A6A4SRI0</accession>
<evidence type="ECO:0000256" key="1">
    <source>
        <dbReference type="SAM" id="MobiDB-lite"/>
    </source>
</evidence>
<dbReference type="EMBL" id="VEVO01000012">
    <property type="protein sequence ID" value="KAF0033621.1"/>
    <property type="molecule type" value="Genomic_DNA"/>
</dbReference>
<feature type="compositionally biased region" description="Polar residues" evidence="1">
    <location>
        <begin position="281"/>
        <end position="295"/>
    </location>
</feature>
<sequence>MSVPAETHFITTVKQDGMSLMLLKDIFDSNFVAFGNSSNLDSDNEFDGSRTLSYQDSFSDPFVENQKSSCILSVVMHSRLTAHCLRCQLSLGCRIAKTHIYRAEVKDTVVGIQRVEQRETSNTHRPYGNLPAKITTNATTAAQVVKSFTIVIFRQQVDAIVALSKGALKRRQRFLKPKDVRRGNMSKRQTRLTRQACHGSDLTFMWTGIGRNSTNGSGKCRAFAKRRSGREAIATIIHKHNSVTRTVMSDTAYTDLTDRNEYDSRLLTPARHFSKDLKSAPKSSSSHPRLCSSND</sequence>